<proteinExistence type="predicted"/>
<keyword evidence="4" id="KW-1185">Reference proteome</keyword>
<evidence type="ECO:0008006" key="5">
    <source>
        <dbReference type="Google" id="ProtNLM"/>
    </source>
</evidence>
<evidence type="ECO:0000313" key="3">
    <source>
        <dbReference type="EMBL" id="MDV2477370.1"/>
    </source>
</evidence>
<protein>
    <recommendedName>
        <fullName evidence="5">Centromere-binding protein ParB C-terminal domain-containing protein</fullName>
    </recommendedName>
</protein>
<accession>A0ABU3WTF8</accession>
<reference evidence="2 4" key="1">
    <citation type="submission" date="2019-10" db="EMBL/GenBank/DDBJ databases">
        <title>Draft Genome Assembly of Rhodococcus zopfii DSM44189.</title>
        <authorList>
            <person name="Sutton J.M."/>
            <person name="Akob D.M."/>
            <person name="Bushman T.J."/>
        </authorList>
    </citation>
    <scope>NUCLEOTIDE SEQUENCE [LARGE SCALE GENOMIC DNA]</scope>
    <source>
        <strain evidence="2 4">DSM 44189</strain>
    </source>
</reference>
<organism evidence="2 4">
    <name type="scientific">Rhodococcus zopfii</name>
    <dbReference type="NCBI Taxonomy" id="43772"/>
    <lineage>
        <taxon>Bacteria</taxon>
        <taxon>Bacillati</taxon>
        <taxon>Actinomycetota</taxon>
        <taxon>Actinomycetes</taxon>
        <taxon>Mycobacteriales</taxon>
        <taxon>Nocardiaceae</taxon>
        <taxon>Rhodococcus</taxon>
    </lineage>
</organism>
<dbReference type="EMBL" id="WBMO01000003">
    <property type="protein sequence ID" value="MDV2477279.1"/>
    <property type="molecule type" value="Genomic_DNA"/>
</dbReference>
<dbReference type="Gene3D" id="6.10.180.30">
    <property type="match status" value="1"/>
</dbReference>
<name>A0ABU3WTF8_9NOCA</name>
<feature type="region of interest" description="Disordered" evidence="1">
    <location>
        <begin position="1"/>
        <end position="34"/>
    </location>
</feature>
<feature type="compositionally biased region" description="Polar residues" evidence="1">
    <location>
        <begin position="1"/>
        <end position="21"/>
    </location>
</feature>
<dbReference type="EMBL" id="WBMO01000003">
    <property type="protein sequence ID" value="MDV2477370.1"/>
    <property type="molecule type" value="Genomic_DNA"/>
</dbReference>
<dbReference type="Proteomes" id="UP001275440">
    <property type="component" value="Unassembled WGS sequence"/>
</dbReference>
<sequence>MSALQAKNRNAPASATPTEPAQQVEPEKKPSNKSMTVYVAQDVYTQARLAFNATRTAESDRNWSHFVEKAIAEETRRRAALHNDGDAFDGVDAPLSPGRPLSED</sequence>
<evidence type="ECO:0000313" key="2">
    <source>
        <dbReference type="EMBL" id="MDV2477279.1"/>
    </source>
</evidence>
<gene>
    <name evidence="2" type="ORF">F8M49_21450</name>
    <name evidence="3" type="ORF">F8M49_21945</name>
</gene>
<feature type="region of interest" description="Disordered" evidence="1">
    <location>
        <begin position="82"/>
        <end position="104"/>
    </location>
</feature>
<evidence type="ECO:0000256" key="1">
    <source>
        <dbReference type="SAM" id="MobiDB-lite"/>
    </source>
</evidence>
<comment type="caution">
    <text evidence="2">The sequence shown here is derived from an EMBL/GenBank/DDBJ whole genome shotgun (WGS) entry which is preliminary data.</text>
</comment>
<evidence type="ECO:0000313" key="4">
    <source>
        <dbReference type="Proteomes" id="UP001275440"/>
    </source>
</evidence>